<evidence type="ECO:0000256" key="9">
    <source>
        <dbReference type="ARBA" id="ARBA00022989"/>
    </source>
</evidence>
<dbReference type="Gene3D" id="3.30.430.20">
    <property type="entry name" value="Gnk2 domain, C-X8-C-X2-C motif"/>
    <property type="match status" value="2"/>
</dbReference>
<dbReference type="CDD" id="cd23509">
    <property type="entry name" value="Gnk2-like"/>
    <property type="match status" value="2"/>
</dbReference>
<keyword evidence="18" id="KW-1185">Reference proteome</keyword>
<feature type="domain" description="Gnk2-homologous" evidence="16">
    <location>
        <begin position="31"/>
        <end position="140"/>
    </location>
</feature>
<evidence type="ECO:0000256" key="3">
    <source>
        <dbReference type="ARBA" id="ARBA00022475"/>
    </source>
</evidence>
<evidence type="ECO:0000256" key="14">
    <source>
        <dbReference type="ARBA" id="ARBA00064287"/>
    </source>
</evidence>
<comment type="subcellular location">
    <subcellularLocation>
        <location evidence="12">Cell junction</location>
        <location evidence="12">Plasmodesma</location>
    </subcellularLocation>
    <subcellularLocation>
        <location evidence="1">Cell membrane</location>
        <topology evidence="1">Single-pass type I membrane protein</topology>
    </subcellularLocation>
</comment>
<dbReference type="Pfam" id="PF01657">
    <property type="entry name" value="Stress-antifung"/>
    <property type="match status" value="2"/>
</dbReference>
<accession>A0A9W7IZI6</accession>
<evidence type="ECO:0000256" key="4">
    <source>
        <dbReference type="ARBA" id="ARBA00022581"/>
    </source>
</evidence>
<feature type="signal peptide" evidence="15">
    <location>
        <begin position="1"/>
        <end position="29"/>
    </location>
</feature>
<keyword evidence="3" id="KW-1003">Cell membrane</keyword>
<feature type="chain" id="PRO_5040853489" evidence="15">
    <location>
        <begin position="30"/>
        <end position="274"/>
    </location>
</feature>
<evidence type="ECO:0000256" key="12">
    <source>
        <dbReference type="ARBA" id="ARBA00024184"/>
    </source>
</evidence>
<dbReference type="FunFam" id="3.30.430.20:FF:000020">
    <property type="entry name" value="Cysteine-rich repeat secretory protein 60"/>
    <property type="match status" value="1"/>
</dbReference>
<evidence type="ECO:0000256" key="8">
    <source>
        <dbReference type="ARBA" id="ARBA00022949"/>
    </source>
</evidence>
<feature type="domain" description="Gnk2-homologous" evidence="16">
    <location>
        <begin position="145"/>
        <end position="244"/>
    </location>
</feature>
<keyword evidence="6 15" id="KW-0732">Signal</keyword>
<sequence>MALPTKELSSLFLLFLVLSMFFVTPSISAADTLVFGGCSQLKFTPGSPYEYTVDSIFTSLVNSAMFATYNNFTMPVAAIGGSTTQDTVYGLFQCRGDLNNGACNRCVAKAVSQIGTLCFDSTGGVLQLEGCLVKYDNVTFLGKEDKTVVMKKCGPSLSPYSDGLTQRNAVLSYLEAGDGTYKPFRVGGSGNLQGVGQCVGDLDPSECQDCLSDAIGRLKTDCGAAKWGDMYLAKCYARYSEGRDHSDAGKGKRFRHLFHAGSSYLFLIIYMVWF</sequence>
<evidence type="ECO:0000256" key="6">
    <source>
        <dbReference type="ARBA" id="ARBA00022729"/>
    </source>
</evidence>
<comment type="similarity">
    <text evidence="13">Belongs to the cysteine-rich repeat secretory protein family. Plasmodesmata-located proteins (PDLD) subfamily.</text>
</comment>
<evidence type="ECO:0000313" key="18">
    <source>
        <dbReference type="Proteomes" id="UP001165190"/>
    </source>
</evidence>
<evidence type="ECO:0000256" key="10">
    <source>
        <dbReference type="ARBA" id="ARBA00023136"/>
    </source>
</evidence>
<evidence type="ECO:0000256" key="13">
    <source>
        <dbReference type="ARBA" id="ARBA00038393"/>
    </source>
</evidence>
<dbReference type="AlphaFoldDB" id="A0A9W7IZI6"/>
<dbReference type="PANTHER" id="PTHR32080:SF31">
    <property type="entry name" value="PLASMODESMATA-LOCATED PROTEIN 6"/>
    <property type="match status" value="1"/>
</dbReference>
<dbReference type="PANTHER" id="PTHR32080">
    <property type="entry name" value="ANTIFUNGAL PROTEIN GINKBILOBIN-2-LIKE"/>
    <property type="match status" value="1"/>
</dbReference>
<keyword evidence="11" id="KW-1015">Disulfide bond</keyword>
<reference evidence="17" key="1">
    <citation type="submission" date="2023-05" db="EMBL/GenBank/DDBJ databases">
        <title>Genome and transcriptome analyses reveal genes involved in the formation of fine ridges on petal epidermal cells in Hibiscus trionum.</title>
        <authorList>
            <person name="Koshimizu S."/>
            <person name="Masuda S."/>
            <person name="Ishii T."/>
            <person name="Shirasu K."/>
            <person name="Hoshino A."/>
            <person name="Arita M."/>
        </authorList>
    </citation>
    <scope>NUCLEOTIDE SEQUENCE</scope>
    <source>
        <strain evidence="17">Hamamatsu line</strain>
    </source>
</reference>
<dbReference type="InterPro" id="IPR051378">
    <property type="entry name" value="Cell2Cell_Antifungal"/>
</dbReference>
<evidence type="ECO:0000256" key="2">
    <source>
        <dbReference type="ARBA" id="ARBA00022448"/>
    </source>
</evidence>
<evidence type="ECO:0000256" key="7">
    <source>
        <dbReference type="ARBA" id="ARBA00022737"/>
    </source>
</evidence>
<dbReference type="GO" id="GO:0005886">
    <property type="term" value="C:plasma membrane"/>
    <property type="evidence" value="ECO:0007669"/>
    <property type="project" value="UniProtKB-SubCell"/>
</dbReference>
<evidence type="ECO:0000256" key="11">
    <source>
        <dbReference type="ARBA" id="ARBA00023157"/>
    </source>
</evidence>
<dbReference type="GO" id="GO:0009506">
    <property type="term" value="C:plasmodesma"/>
    <property type="evidence" value="ECO:0007669"/>
    <property type="project" value="UniProtKB-SubCell"/>
</dbReference>
<dbReference type="GO" id="GO:0042742">
    <property type="term" value="P:defense response to bacterium"/>
    <property type="evidence" value="ECO:0007669"/>
    <property type="project" value="TreeGrafter"/>
</dbReference>
<dbReference type="InterPro" id="IPR002902">
    <property type="entry name" value="GNK2"/>
</dbReference>
<dbReference type="PROSITE" id="PS51473">
    <property type="entry name" value="GNK2"/>
    <property type="match status" value="2"/>
</dbReference>
<name>A0A9W7IZI6_HIBTR</name>
<dbReference type="OrthoDB" id="1097929at2759"/>
<keyword evidence="10" id="KW-0472">Membrane</keyword>
<evidence type="ECO:0000256" key="15">
    <source>
        <dbReference type="SAM" id="SignalP"/>
    </source>
</evidence>
<keyword evidence="5" id="KW-0812">Transmembrane</keyword>
<dbReference type="Proteomes" id="UP001165190">
    <property type="component" value="Unassembled WGS sequence"/>
</dbReference>
<evidence type="ECO:0000256" key="1">
    <source>
        <dbReference type="ARBA" id="ARBA00004251"/>
    </source>
</evidence>
<evidence type="ECO:0000256" key="5">
    <source>
        <dbReference type="ARBA" id="ARBA00022692"/>
    </source>
</evidence>
<keyword evidence="8" id="KW-0965">Cell junction</keyword>
<proteinExistence type="inferred from homology"/>
<protein>
    <submittedName>
        <fullName evidence="17">Plasmodesmata-located protein 6</fullName>
    </submittedName>
</protein>
<dbReference type="InterPro" id="IPR038408">
    <property type="entry name" value="GNK2_sf"/>
</dbReference>
<keyword evidence="2" id="KW-0813">Transport</keyword>
<comment type="caution">
    <text evidence="17">The sequence shown here is derived from an EMBL/GenBank/DDBJ whole genome shotgun (WGS) entry which is preliminary data.</text>
</comment>
<keyword evidence="9" id="KW-1133">Transmembrane helix</keyword>
<evidence type="ECO:0000259" key="16">
    <source>
        <dbReference type="PROSITE" id="PS51473"/>
    </source>
</evidence>
<keyword evidence="7" id="KW-0677">Repeat</keyword>
<keyword evidence="4" id="KW-0945">Host-virus interaction</keyword>
<evidence type="ECO:0000313" key="17">
    <source>
        <dbReference type="EMBL" id="GMJ03718.1"/>
    </source>
</evidence>
<dbReference type="FunFam" id="3.30.430.20:FF:000001">
    <property type="entry name" value="cysteine-rich repeat secretory protein 3"/>
    <property type="match status" value="1"/>
</dbReference>
<comment type="subunit">
    <text evidence="14">(Microbial infection) Interacts with Grapevine fanleaf virus (GFLV) 2B-MP.</text>
</comment>
<dbReference type="EMBL" id="BSYR01000037">
    <property type="protein sequence ID" value="GMJ03718.1"/>
    <property type="molecule type" value="Genomic_DNA"/>
</dbReference>
<organism evidence="17 18">
    <name type="scientific">Hibiscus trionum</name>
    <name type="common">Flower of an hour</name>
    <dbReference type="NCBI Taxonomy" id="183268"/>
    <lineage>
        <taxon>Eukaryota</taxon>
        <taxon>Viridiplantae</taxon>
        <taxon>Streptophyta</taxon>
        <taxon>Embryophyta</taxon>
        <taxon>Tracheophyta</taxon>
        <taxon>Spermatophyta</taxon>
        <taxon>Magnoliopsida</taxon>
        <taxon>eudicotyledons</taxon>
        <taxon>Gunneridae</taxon>
        <taxon>Pentapetalae</taxon>
        <taxon>rosids</taxon>
        <taxon>malvids</taxon>
        <taxon>Malvales</taxon>
        <taxon>Malvaceae</taxon>
        <taxon>Malvoideae</taxon>
        <taxon>Hibiscus</taxon>
    </lineage>
</organism>
<gene>
    <name evidence="17" type="ORF">HRI_004041000</name>
</gene>